<dbReference type="InterPro" id="IPR036390">
    <property type="entry name" value="WH_DNA-bd_sf"/>
</dbReference>
<evidence type="ECO:0000313" key="6">
    <source>
        <dbReference type="Proteomes" id="UP001527882"/>
    </source>
</evidence>
<name>A0ABT4QAF2_9BACL</name>
<dbReference type="EMBL" id="JAQAGZ010000009">
    <property type="protein sequence ID" value="MCZ8513756.1"/>
    <property type="molecule type" value="Genomic_DNA"/>
</dbReference>
<evidence type="ECO:0000256" key="1">
    <source>
        <dbReference type="ARBA" id="ARBA00023015"/>
    </source>
</evidence>
<evidence type="ECO:0000256" key="3">
    <source>
        <dbReference type="ARBA" id="ARBA00023163"/>
    </source>
</evidence>
<dbReference type="SMART" id="SM00345">
    <property type="entry name" value="HTH_GNTR"/>
    <property type="match status" value="1"/>
</dbReference>
<dbReference type="InterPro" id="IPR011711">
    <property type="entry name" value="GntR_C"/>
</dbReference>
<dbReference type="Gene3D" id="1.20.120.530">
    <property type="entry name" value="GntR ligand-binding domain-like"/>
    <property type="match status" value="1"/>
</dbReference>
<dbReference type="InterPro" id="IPR000524">
    <property type="entry name" value="Tscrpt_reg_HTH_GntR"/>
</dbReference>
<dbReference type="PANTHER" id="PTHR43537:SF5">
    <property type="entry name" value="UXU OPERON TRANSCRIPTIONAL REGULATOR"/>
    <property type="match status" value="1"/>
</dbReference>
<dbReference type="PRINTS" id="PR00035">
    <property type="entry name" value="HTHGNTR"/>
</dbReference>
<reference evidence="5 6" key="1">
    <citation type="submission" date="2022-12" db="EMBL/GenBank/DDBJ databases">
        <title>Draft genome sequence of Paenibacillus sp. dW9.</title>
        <authorList>
            <person name="Choi E.-W."/>
            <person name="Kim D.-U."/>
        </authorList>
    </citation>
    <scope>NUCLEOTIDE SEQUENCE [LARGE SCALE GENOMIC DNA]</scope>
    <source>
        <strain evidence="6">dW9</strain>
    </source>
</reference>
<dbReference type="PROSITE" id="PS50949">
    <property type="entry name" value="HTH_GNTR"/>
    <property type="match status" value="1"/>
</dbReference>
<dbReference type="CDD" id="cd07377">
    <property type="entry name" value="WHTH_GntR"/>
    <property type="match status" value="1"/>
</dbReference>
<evidence type="ECO:0000259" key="4">
    <source>
        <dbReference type="PROSITE" id="PS50949"/>
    </source>
</evidence>
<dbReference type="InterPro" id="IPR036388">
    <property type="entry name" value="WH-like_DNA-bd_sf"/>
</dbReference>
<keyword evidence="1" id="KW-0805">Transcription regulation</keyword>
<keyword evidence="6" id="KW-1185">Reference proteome</keyword>
<gene>
    <name evidence="5" type="ORF">O9H85_15210</name>
</gene>
<dbReference type="SUPFAM" id="SSF48008">
    <property type="entry name" value="GntR ligand-binding domain-like"/>
    <property type="match status" value="1"/>
</dbReference>
<dbReference type="PANTHER" id="PTHR43537">
    <property type="entry name" value="TRANSCRIPTIONAL REGULATOR, GNTR FAMILY"/>
    <property type="match status" value="1"/>
</dbReference>
<keyword evidence="2" id="KW-0238">DNA-binding</keyword>
<dbReference type="Pfam" id="PF00392">
    <property type="entry name" value="GntR"/>
    <property type="match status" value="1"/>
</dbReference>
<organism evidence="5 6">
    <name type="scientific">Paenibacillus gyeongsangnamensis</name>
    <dbReference type="NCBI Taxonomy" id="3388067"/>
    <lineage>
        <taxon>Bacteria</taxon>
        <taxon>Bacillati</taxon>
        <taxon>Bacillota</taxon>
        <taxon>Bacilli</taxon>
        <taxon>Bacillales</taxon>
        <taxon>Paenibacillaceae</taxon>
        <taxon>Paenibacillus</taxon>
    </lineage>
</organism>
<dbReference type="RefSeq" id="WP_269882280.1">
    <property type="nucleotide sequence ID" value="NZ_JAQAGZ010000009.1"/>
</dbReference>
<evidence type="ECO:0000313" key="5">
    <source>
        <dbReference type="EMBL" id="MCZ8513756.1"/>
    </source>
</evidence>
<feature type="domain" description="HTH gntR-type" evidence="4">
    <location>
        <begin position="4"/>
        <end position="71"/>
    </location>
</feature>
<dbReference type="Proteomes" id="UP001527882">
    <property type="component" value="Unassembled WGS sequence"/>
</dbReference>
<sequence>MSDTPLGDIAYQAIRQKLLNAEYVPGDLLSESELAGALKMSRTPIRTAIDRLEKEGFLETLKKRGVLVKELNFNELFDIFDLMNAMHMYVLQIIEQEQYEMDLEEMKRCLDALVLASEEKRYRDYYENGLLLMRSLLATIHNRCFLDTFDMYKDKILFYVVATRSTRRQNQPYTGKKLYTEIYEALVARNFEQAKKAIHESKTKSREELVRSGIL</sequence>
<dbReference type="Gene3D" id="1.10.10.10">
    <property type="entry name" value="Winged helix-like DNA-binding domain superfamily/Winged helix DNA-binding domain"/>
    <property type="match status" value="1"/>
</dbReference>
<keyword evidence="3" id="KW-0804">Transcription</keyword>
<comment type="caution">
    <text evidence="5">The sequence shown here is derived from an EMBL/GenBank/DDBJ whole genome shotgun (WGS) entry which is preliminary data.</text>
</comment>
<evidence type="ECO:0000256" key="2">
    <source>
        <dbReference type="ARBA" id="ARBA00023125"/>
    </source>
</evidence>
<dbReference type="Pfam" id="PF07729">
    <property type="entry name" value="FCD"/>
    <property type="match status" value="1"/>
</dbReference>
<accession>A0ABT4QAF2</accession>
<protein>
    <submittedName>
        <fullName evidence="5">GntR family transcriptional regulator</fullName>
    </submittedName>
</protein>
<proteinExistence type="predicted"/>
<dbReference type="SUPFAM" id="SSF46785">
    <property type="entry name" value="Winged helix' DNA-binding domain"/>
    <property type="match status" value="1"/>
</dbReference>
<dbReference type="InterPro" id="IPR008920">
    <property type="entry name" value="TF_FadR/GntR_C"/>
</dbReference>